<dbReference type="AlphaFoldDB" id="A0A166BHQ8"/>
<dbReference type="InterPro" id="IPR011701">
    <property type="entry name" value="MFS"/>
</dbReference>
<feature type="transmembrane region" description="Helical" evidence="3">
    <location>
        <begin position="98"/>
        <end position="116"/>
    </location>
</feature>
<dbReference type="Gene3D" id="1.20.1250.20">
    <property type="entry name" value="MFS general substrate transporter like domains"/>
    <property type="match status" value="2"/>
</dbReference>
<feature type="transmembrane region" description="Helical" evidence="3">
    <location>
        <begin position="152"/>
        <end position="174"/>
    </location>
</feature>
<evidence type="ECO:0000256" key="2">
    <source>
        <dbReference type="ARBA" id="ARBA00006727"/>
    </source>
</evidence>
<dbReference type="STRING" id="1314781.A0A166BHQ8"/>
<organism evidence="4 5">
    <name type="scientific">Exidia glandulosa HHB12029</name>
    <dbReference type="NCBI Taxonomy" id="1314781"/>
    <lineage>
        <taxon>Eukaryota</taxon>
        <taxon>Fungi</taxon>
        <taxon>Dikarya</taxon>
        <taxon>Basidiomycota</taxon>
        <taxon>Agaricomycotina</taxon>
        <taxon>Agaricomycetes</taxon>
        <taxon>Auriculariales</taxon>
        <taxon>Exidiaceae</taxon>
        <taxon>Exidia</taxon>
    </lineage>
</organism>
<protein>
    <submittedName>
        <fullName evidence="4">MFS general substrate transporter</fullName>
    </submittedName>
</protein>
<sequence>MGTDETDKTFSGGALSKELSVDTATVLTSDSGSPHVTKTAFDIEGAPSRTLDGGRRAWSTVVGAWFLFAATFGNVSIFGVFEDYYVREYLSNYSASDIAWIGSVQVCLLHAVGLVAGKLFDDGYFHHLEIGGGILYIFSFFMLSLAEPQQYYQVFLAQGIGAGIGLGLVFLPAAAVISHHFDRRRALAVGIVYSGSSVGGVILPIMMNHLLPSVGFGTAVRALGGLLAGCLVVGNLLVRTNPPPKEDGSADAGPQPTFFSFLKDIPFLFMVIASGLVSLAFYIPIFFLQLDAVLHGVNPNFAFYLLPALYAASFPGRILPNFLADRFGIFNIQILCGFCCAAVVLGMLGINDSRPGPPLIIAIFYGFFTGALVSLTTPLIVAMSDNVNEIGMRIGLVFLSIGLASLLGSPIAGWLLTSHYDWWKATTFSAVLFVASAIVFLPARAKIARQKGSAFV</sequence>
<feature type="transmembrane region" description="Helical" evidence="3">
    <location>
        <begin position="422"/>
        <end position="441"/>
    </location>
</feature>
<keyword evidence="3" id="KW-0812">Transmembrane</keyword>
<keyword evidence="5" id="KW-1185">Reference proteome</keyword>
<feature type="transmembrane region" description="Helical" evidence="3">
    <location>
        <begin position="360"/>
        <end position="382"/>
    </location>
</feature>
<comment type="similarity">
    <text evidence="2">Belongs to the major facilitator superfamily. Monocarboxylate porter (TC 2.A.1.13) family.</text>
</comment>
<comment type="subcellular location">
    <subcellularLocation>
        <location evidence="1">Membrane</location>
        <topology evidence="1">Multi-pass membrane protein</topology>
    </subcellularLocation>
</comment>
<evidence type="ECO:0000313" key="4">
    <source>
        <dbReference type="EMBL" id="KZW01190.1"/>
    </source>
</evidence>
<feature type="transmembrane region" description="Helical" evidence="3">
    <location>
        <begin position="186"/>
        <end position="207"/>
    </location>
</feature>
<feature type="transmembrane region" description="Helical" evidence="3">
    <location>
        <begin position="301"/>
        <end position="320"/>
    </location>
</feature>
<feature type="transmembrane region" description="Helical" evidence="3">
    <location>
        <begin position="394"/>
        <end position="416"/>
    </location>
</feature>
<feature type="transmembrane region" description="Helical" evidence="3">
    <location>
        <begin position="327"/>
        <end position="348"/>
    </location>
</feature>
<proteinExistence type="inferred from homology"/>
<accession>A0A166BHQ8</accession>
<dbReference type="PANTHER" id="PTHR11360:SF284">
    <property type="entry name" value="EG:103B4.3 PROTEIN-RELATED"/>
    <property type="match status" value="1"/>
</dbReference>
<evidence type="ECO:0000256" key="1">
    <source>
        <dbReference type="ARBA" id="ARBA00004141"/>
    </source>
</evidence>
<evidence type="ECO:0000313" key="5">
    <source>
        <dbReference type="Proteomes" id="UP000077266"/>
    </source>
</evidence>
<dbReference type="OrthoDB" id="6499973at2759"/>
<dbReference type="SUPFAM" id="SSF103473">
    <property type="entry name" value="MFS general substrate transporter"/>
    <property type="match status" value="1"/>
</dbReference>
<dbReference type="InterPro" id="IPR036259">
    <property type="entry name" value="MFS_trans_sf"/>
</dbReference>
<dbReference type="InterPro" id="IPR050327">
    <property type="entry name" value="Proton-linked_MCT"/>
</dbReference>
<dbReference type="EMBL" id="KV425895">
    <property type="protein sequence ID" value="KZW01190.1"/>
    <property type="molecule type" value="Genomic_DNA"/>
</dbReference>
<dbReference type="GO" id="GO:0016020">
    <property type="term" value="C:membrane"/>
    <property type="evidence" value="ECO:0007669"/>
    <property type="project" value="UniProtKB-SubCell"/>
</dbReference>
<dbReference type="Proteomes" id="UP000077266">
    <property type="component" value="Unassembled WGS sequence"/>
</dbReference>
<dbReference type="InParanoid" id="A0A166BHQ8"/>
<gene>
    <name evidence="4" type="ORF">EXIGLDRAFT_638497</name>
</gene>
<keyword evidence="3" id="KW-0472">Membrane</keyword>
<feature type="transmembrane region" description="Helical" evidence="3">
    <location>
        <begin position="219"/>
        <end position="238"/>
    </location>
</feature>
<feature type="transmembrane region" description="Helical" evidence="3">
    <location>
        <begin position="57"/>
        <end position="78"/>
    </location>
</feature>
<keyword evidence="3" id="KW-1133">Transmembrane helix</keyword>
<evidence type="ECO:0000256" key="3">
    <source>
        <dbReference type="SAM" id="Phobius"/>
    </source>
</evidence>
<feature type="transmembrane region" description="Helical" evidence="3">
    <location>
        <begin position="128"/>
        <end position="146"/>
    </location>
</feature>
<dbReference type="PANTHER" id="PTHR11360">
    <property type="entry name" value="MONOCARBOXYLATE TRANSPORTER"/>
    <property type="match status" value="1"/>
</dbReference>
<name>A0A166BHQ8_EXIGL</name>
<feature type="transmembrane region" description="Helical" evidence="3">
    <location>
        <begin position="267"/>
        <end position="289"/>
    </location>
</feature>
<dbReference type="GO" id="GO:0022857">
    <property type="term" value="F:transmembrane transporter activity"/>
    <property type="evidence" value="ECO:0007669"/>
    <property type="project" value="InterPro"/>
</dbReference>
<reference evidence="4 5" key="1">
    <citation type="journal article" date="2016" name="Mol. Biol. Evol.">
        <title>Comparative Genomics of Early-Diverging Mushroom-Forming Fungi Provides Insights into the Origins of Lignocellulose Decay Capabilities.</title>
        <authorList>
            <person name="Nagy L.G."/>
            <person name="Riley R."/>
            <person name="Tritt A."/>
            <person name="Adam C."/>
            <person name="Daum C."/>
            <person name="Floudas D."/>
            <person name="Sun H."/>
            <person name="Yadav J.S."/>
            <person name="Pangilinan J."/>
            <person name="Larsson K.H."/>
            <person name="Matsuura K."/>
            <person name="Barry K."/>
            <person name="Labutti K."/>
            <person name="Kuo R."/>
            <person name="Ohm R.A."/>
            <person name="Bhattacharya S.S."/>
            <person name="Shirouzu T."/>
            <person name="Yoshinaga Y."/>
            <person name="Martin F.M."/>
            <person name="Grigoriev I.V."/>
            <person name="Hibbett D.S."/>
        </authorList>
    </citation>
    <scope>NUCLEOTIDE SEQUENCE [LARGE SCALE GENOMIC DNA]</scope>
    <source>
        <strain evidence="4 5">HHB12029</strain>
    </source>
</reference>
<dbReference type="Pfam" id="PF07690">
    <property type="entry name" value="MFS_1"/>
    <property type="match status" value="1"/>
</dbReference>